<dbReference type="Pfam" id="PF12697">
    <property type="entry name" value="Abhydrolase_6"/>
    <property type="match status" value="1"/>
</dbReference>
<dbReference type="GO" id="GO:0016787">
    <property type="term" value="F:hydrolase activity"/>
    <property type="evidence" value="ECO:0007669"/>
    <property type="project" value="UniProtKB-KW"/>
</dbReference>
<gene>
    <name evidence="2" type="ORF">QGN29_07540</name>
</gene>
<keyword evidence="2" id="KW-0378">Hydrolase</keyword>
<reference evidence="2" key="1">
    <citation type="submission" date="2023-04" db="EMBL/GenBank/DDBJ databases">
        <title>Complete genome sequence of Temperatibacter marinus.</title>
        <authorList>
            <person name="Rong J.-C."/>
            <person name="Yi M.-L."/>
            <person name="Zhao Q."/>
        </authorList>
    </citation>
    <scope>NUCLEOTIDE SEQUENCE</scope>
    <source>
        <strain evidence="2">NBRC 110045</strain>
    </source>
</reference>
<name>A0AA52EFK3_9PROT</name>
<keyword evidence="3" id="KW-1185">Reference proteome</keyword>
<dbReference type="SUPFAM" id="SSF53474">
    <property type="entry name" value="alpha/beta-Hydrolases"/>
    <property type="match status" value="1"/>
</dbReference>
<accession>A0AA52EFK3</accession>
<sequence>MTSDSLNPLSPLSLHMANTMALWSSAPLAAMHLMIGSLPVHPKLTALFDELKSTLDPKDMVAFQLSTALQSRERTEAFLKGVEAYQSYSYERQKAERTLFFQKGAMQVYDYGGQGDPIVLVPSLINPAYILDLMPGRSLVEYLTSREHRILLVDWGCPSDLEKSFCVDDYITELLVPLVEEFKEGCHILGYCMGGTLATGLTVLKAEKIKSLSLLAAPWDFHAEQDHPAFLQAQKLSAVIQKMPQTDFLDFTILQTYFASLDPTLSDKKFRDFAETTPGSFEAEFFVAMEIWANSGAPLTMPVAEQAMVQWYKHNFTGKGTWQIDGQVIAPHTIKCPVFAVCPERDRLVPPESALSLAQAIPEAILHNPKAGHVGMVVGSKAEKNLFAPLHRWYQALGNSYET</sequence>
<dbReference type="EMBL" id="CP123872">
    <property type="protein sequence ID" value="WND01409.1"/>
    <property type="molecule type" value="Genomic_DNA"/>
</dbReference>
<dbReference type="KEGG" id="tmk:QGN29_07540"/>
<dbReference type="RefSeq" id="WP_310797237.1">
    <property type="nucleotide sequence ID" value="NZ_CP123872.1"/>
</dbReference>
<dbReference type="PANTHER" id="PTHR36837">
    <property type="entry name" value="POLY(3-HYDROXYALKANOATE) POLYMERASE SUBUNIT PHAC"/>
    <property type="match status" value="1"/>
</dbReference>
<dbReference type="Proteomes" id="UP001268683">
    <property type="component" value="Chromosome"/>
</dbReference>
<protein>
    <submittedName>
        <fullName evidence="2">Alpha/beta fold hydrolase</fullName>
    </submittedName>
</protein>
<dbReference type="InterPro" id="IPR051321">
    <property type="entry name" value="PHA/PHB_synthase"/>
</dbReference>
<feature type="domain" description="AB hydrolase-1" evidence="1">
    <location>
        <begin position="138"/>
        <end position="376"/>
    </location>
</feature>
<dbReference type="InterPro" id="IPR029058">
    <property type="entry name" value="AB_hydrolase_fold"/>
</dbReference>
<dbReference type="InterPro" id="IPR000073">
    <property type="entry name" value="AB_hydrolase_1"/>
</dbReference>
<dbReference type="AlphaFoldDB" id="A0AA52EFK3"/>
<dbReference type="Gene3D" id="3.40.50.1820">
    <property type="entry name" value="alpha/beta hydrolase"/>
    <property type="match status" value="1"/>
</dbReference>
<evidence type="ECO:0000313" key="2">
    <source>
        <dbReference type="EMBL" id="WND01409.1"/>
    </source>
</evidence>
<evidence type="ECO:0000313" key="3">
    <source>
        <dbReference type="Proteomes" id="UP001268683"/>
    </source>
</evidence>
<proteinExistence type="predicted"/>
<evidence type="ECO:0000259" key="1">
    <source>
        <dbReference type="Pfam" id="PF12697"/>
    </source>
</evidence>
<dbReference type="PANTHER" id="PTHR36837:SF2">
    <property type="entry name" value="POLY(3-HYDROXYALKANOATE) POLYMERASE SUBUNIT PHAC"/>
    <property type="match status" value="1"/>
</dbReference>
<organism evidence="2 3">
    <name type="scientific">Temperatibacter marinus</name>
    <dbReference type="NCBI Taxonomy" id="1456591"/>
    <lineage>
        <taxon>Bacteria</taxon>
        <taxon>Pseudomonadati</taxon>
        <taxon>Pseudomonadota</taxon>
        <taxon>Alphaproteobacteria</taxon>
        <taxon>Kordiimonadales</taxon>
        <taxon>Temperatibacteraceae</taxon>
        <taxon>Temperatibacter</taxon>
    </lineage>
</organism>